<reference evidence="4" key="1">
    <citation type="submission" date="2010-08" db="EMBL/GenBank/DDBJ databases">
        <authorList>
            <consortium name="Caenorhabditis japonica Sequencing Consortium"/>
            <person name="Wilson R.K."/>
        </authorList>
    </citation>
    <scope>NUCLEOTIDE SEQUENCE [LARGE SCALE GENOMIC DNA]</scope>
    <source>
        <strain evidence="4">DF5081</strain>
    </source>
</reference>
<sequence length="289" mass="32604">MWASTTLPRPRPMDPPPPPPHNKSSTLHRNAAKTVDVNRLRTDIEILSQQLEIVKARLESALAEQENPDVNENHTKKVLSRDNSIDSRMSTSLFLNESIDSCGHTPIPQPEHTIVPYRENGNLSRLNKSLSVSASHLISAENDREKNKRLSMSIPSSSVHFIASLKRRDTFSKVDEITKELQSRIGKVKRTESLSTGMSKHQCPPVPPPKPLRTFQERLNHSKPTDQLQVTTLGRYNVNHKFKSSSSSFMSSSIAFLSMCNHKEFVEAINKRFTQGQCWVGADIFELNT</sequence>
<evidence type="ECO:0000256" key="2">
    <source>
        <dbReference type="SAM" id="MobiDB-lite"/>
    </source>
</evidence>
<name>A0A8R1EM35_CAEJA</name>
<evidence type="ECO:0000313" key="4">
    <source>
        <dbReference type="Proteomes" id="UP000005237"/>
    </source>
</evidence>
<feature type="compositionally biased region" description="Pro residues" evidence="2">
    <location>
        <begin position="9"/>
        <end position="21"/>
    </location>
</feature>
<dbReference type="EnsemblMetazoa" id="CJA37830.1">
    <property type="protein sequence ID" value="CJA37830.1"/>
    <property type="gene ID" value="WBGene00213677"/>
</dbReference>
<evidence type="ECO:0000256" key="1">
    <source>
        <dbReference type="SAM" id="Coils"/>
    </source>
</evidence>
<keyword evidence="4" id="KW-1185">Reference proteome</keyword>
<reference evidence="3" key="2">
    <citation type="submission" date="2022-06" db="UniProtKB">
        <authorList>
            <consortium name="EnsemblMetazoa"/>
        </authorList>
    </citation>
    <scope>IDENTIFICATION</scope>
    <source>
        <strain evidence="3">DF5081</strain>
    </source>
</reference>
<evidence type="ECO:0000313" key="3">
    <source>
        <dbReference type="EnsemblMetazoa" id="CJA37830.1"/>
    </source>
</evidence>
<dbReference type="AlphaFoldDB" id="A0A8R1EM35"/>
<organism evidence="3 4">
    <name type="scientific">Caenorhabditis japonica</name>
    <dbReference type="NCBI Taxonomy" id="281687"/>
    <lineage>
        <taxon>Eukaryota</taxon>
        <taxon>Metazoa</taxon>
        <taxon>Ecdysozoa</taxon>
        <taxon>Nematoda</taxon>
        <taxon>Chromadorea</taxon>
        <taxon>Rhabditida</taxon>
        <taxon>Rhabditina</taxon>
        <taxon>Rhabditomorpha</taxon>
        <taxon>Rhabditoidea</taxon>
        <taxon>Rhabditidae</taxon>
        <taxon>Peloderinae</taxon>
        <taxon>Caenorhabditis</taxon>
    </lineage>
</organism>
<feature type="region of interest" description="Disordered" evidence="2">
    <location>
        <begin position="1"/>
        <end position="31"/>
    </location>
</feature>
<accession>A0A8R1EM35</accession>
<keyword evidence="1" id="KW-0175">Coiled coil</keyword>
<protein>
    <submittedName>
        <fullName evidence="3">Uncharacterized protein</fullName>
    </submittedName>
</protein>
<proteinExistence type="predicted"/>
<feature type="coiled-coil region" evidence="1">
    <location>
        <begin position="37"/>
        <end position="64"/>
    </location>
</feature>
<dbReference type="Proteomes" id="UP000005237">
    <property type="component" value="Unassembled WGS sequence"/>
</dbReference>